<evidence type="ECO:0000256" key="7">
    <source>
        <dbReference type="ARBA" id="ARBA00022757"/>
    </source>
</evidence>
<evidence type="ECO:0000259" key="12">
    <source>
        <dbReference type="Pfam" id="PF01114"/>
    </source>
</evidence>
<dbReference type="KEGG" id="ptex:113447776"/>
<dbReference type="AlphaFoldDB" id="A0A670YGC6"/>
<dbReference type="CTD" id="1208"/>
<comment type="subunit">
    <text evidence="4">Forms a 1:1 stoichiometric complex with pancreatic lipase.</text>
</comment>
<dbReference type="CDD" id="cd23011">
    <property type="entry name" value="CLPS"/>
    <property type="match status" value="1"/>
</dbReference>
<dbReference type="PRINTS" id="PR00128">
    <property type="entry name" value="COLIPASE"/>
</dbReference>
<dbReference type="InterPro" id="IPR017915">
    <property type="entry name" value="Colipase_CS"/>
</dbReference>
<evidence type="ECO:0000259" key="13">
    <source>
        <dbReference type="Pfam" id="PF02740"/>
    </source>
</evidence>
<dbReference type="GeneID" id="113447776"/>
<feature type="domain" description="Colipase C-terminal" evidence="13">
    <location>
        <begin position="63"/>
        <end position="106"/>
    </location>
</feature>
<dbReference type="Pfam" id="PF02740">
    <property type="entry name" value="Colipase_C"/>
    <property type="match status" value="1"/>
</dbReference>
<feature type="chain" id="PRO_5044625089" evidence="11">
    <location>
        <begin position="16"/>
        <end position="124"/>
    </location>
</feature>
<dbReference type="RefSeq" id="XP_026573938.1">
    <property type="nucleotide sequence ID" value="XM_026718153.1"/>
</dbReference>
<dbReference type="InterPro" id="IPR017913">
    <property type="entry name" value="Colipase_N"/>
</dbReference>
<keyword evidence="5" id="KW-0964">Secreted</keyword>
<keyword evidence="9" id="KW-0443">Lipid metabolism</keyword>
<comment type="subcellular location">
    <subcellularLocation>
        <location evidence="3">Secreted</location>
    </subcellularLocation>
</comment>
<dbReference type="InterPro" id="IPR047576">
    <property type="entry name" value="CLPS_chr"/>
</dbReference>
<dbReference type="Gene3D" id="2.10.80.10">
    <property type="entry name" value="Lipase, subunit A"/>
    <property type="match status" value="1"/>
</dbReference>
<comment type="function">
    <text evidence="2">Colipase is a cofactor of pancreatic lipase. It allows the lipase to anchor itself to the lipid-water interface. Without colipase the enzyme is washed off by bile salts, which have an inhibitory effect on the lipase.</text>
</comment>
<evidence type="ECO:0000256" key="1">
    <source>
        <dbReference type="ARBA" id="ARBA00002722"/>
    </source>
</evidence>
<dbReference type="GO" id="GO:0008047">
    <property type="term" value="F:enzyme activator activity"/>
    <property type="evidence" value="ECO:0007669"/>
    <property type="project" value="InterPro"/>
</dbReference>
<evidence type="ECO:0000313" key="15">
    <source>
        <dbReference type="Proteomes" id="UP000472273"/>
    </source>
</evidence>
<keyword evidence="8" id="KW-0442">Lipid degradation</keyword>
<gene>
    <name evidence="14" type="primary">CLPS</name>
</gene>
<dbReference type="PANTHER" id="PTHR10041">
    <property type="entry name" value="COLIPASE"/>
    <property type="match status" value="1"/>
</dbReference>
<evidence type="ECO:0000256" key="8">
    <source>
        <dbReference type="ARBA" id="ARBA00022963"/>
    </source>
</evidence>
<dbReference type="Ensembl" id="ENSPTXT00000028738.1">
    <property type="protein sequence ID" value="ENSPTXP00000027886.1"/>
    <property type="gene ID" value="ENSPTXG00000019189.1"/>
</dbReference>
<dbReference type="GeneTree" id="ENSGT00390000012644"/>
<dbReference type="GO" id="GO:0016042">
    <property type="term" value="P:lipid catabolic process"/>
    <property type="evidence" value="ECO:0007669"/>
    <property type="project" value="UniProtKB-KW"/>
</dbReference>
<dbReference type="OrthoDB" id="9826993at2759"/>
<evidence type="ECO:0000256" key="6">
    <source>
        <dbReference type="ARBA" id="ARBA00022729"/>
    </source>
</evidence>
<keyword evidence="10" id="KW-1015">Disulfide bond</keyword>
<dbReference type="PANTHER" id="PTHR10041:SF9">
    <property type="entry name" value="COLIPASE"/>
    <property type="match status" value="1"/>
</dbReference>
<evidence type="ECO:0000256" key="10">
    <source>
        <dbReference type="ARBA" id="ARBA00023157"/>
    </source>
</evidence>
<dbReference type="SMART" id="SM00023">
    <property type="entry name" value="COLIPASE"/>
    <property type="match status" value="1"/>
</dbReference>
<organism evidence="14 15">
    <name type="scientific">Pseudonaja textilis</name>
    <name type="common">Eastern brown snake</name>
    <dbReference type="NCBI Taxonomy" id="8673"/>
    <lineage>
        <taxon>Eukaryota</taxon>
        <taxon>Metazoa</taxon>
        <taxon>Chordata</taxon>
        <taxon>Craniata</taxon>
        <taxon>Vertebrata</taxon>
        <taxon>Euteleostomi</taxon>
        <taxon>Lepidosauria</taxon>
        <taxon>Squamata</taxon>
        <taxon>Bifurcata</taxon>
        <taxon>Unidentata</taxon>
        <taxon>Episquamata</taxon>
        <taxon>Toxicofera</taxon>
        <taxon>Serpentes</taxon>
        <taxon>Colubroidea</taxon>
        <taxon>Elapidae</taxon>
        <taxon>Hydrophiinae</taxon>
        <taxon>Pseudonaja</taxon>
    </lineage>
</organism>
<accession>A0A670YGC6</accession>
<reference evidence="14" key="1">
    <citation type="submission" date="2025-05" db="UniProtKB">
        <authorList>
            <consortium name="Ensembl"/>
        </authorList>
    </citation>
    <scope>IDENTIFICATION</scope>
</reference>
<dbReference type="GO" id="GO:0005576">
    <property type="term" value="C:extracellular region"/>
    <property type="evidence" value="ECO:0007669"/>
    <property type="project" value="UniProtKB-SubCell"/>
</dbReference>
<evidence type="ECO:0000256" key="2">
    <source>
        <dbReference type="ARBA" id="ARBA00003508"/>
    </source>
</evidence>
<evidence type="ECO:0000256" key="4">
    <source>
        <dbReference type="ARBA" id="ARBA00011263"/>
    </source>
</evidence>
<comment type="function">
    <text evidence="1">Enterostatin has a biological activity as a satiety signal.</text>
</comment>
<dbReference type="OMA" id="CSPKTLY"/>
<name>A0A670YGC6_PSETE</name>
<dbReference type="SUPFAM" id="SSF57190">
    <property type="entry name" value="Colipase-like"/>
    <property type="match status" value="2"/>
</dbReference>
<dbReference type="PROSITE" id="PS00121">
    <property type="entry name" value="COLIPASE_1"/>
    <property type="match status" value="1"/>
</dbReference>
<evidence type="ECO:0000256" key="11">
    <source>
        <dbReference type="SAM" id="SignalP"/>
    </source>
</evidence>
<keyword evidence="7" id="KW-0222">Digestion</keyword>
<protein>
    <submittedName>
        <fullName evidence="14">Colipase</fullName>
    </submittedName>
</protein>
<keyword evidence="15" id="KW-1185">Reference proteome</keyword>
<feature type="domain" description="Colipase N-terminal" evidence="12">
    <location>
        <begin position="21"/>
        <end position="60"/>
    </location>
</feature>
<dbReference type="InterPro" id="IPR017914">
    <property type="entry name" value="Colipase_C"/>
</dbReference>
<evidence type="ECO:0000313" key="14">
    <source>
        <dbReference type="Ensembl" id="ENSPTXP00000010980.1"/>
    </source>
</evidence>
<dbReference type="PROSITE" id="PS51342">
    <property type="entry name" value="COLIPASE_2"/>
    <property type="match status" value="1"/>
</dbReference>
<evidence type="ECO:0000256" key="3">
    <source>
        <dbReference type="ARBA" id="ARBA00004613"/>
    </source>
</evidence>
<proteinExistence type="predicted"/>
<keyword evidence="6 11" id="KW-0732">Signal</keyword>
<feature type="signal peptide" evidence="11">
    <location>
        <begin position="1"/>
        <end position="15"/>
    </location>
</feature>
<evidence type="ECO:0000256" key="9">
    <source>
        <dbReference type="ARBA" id="ARBA00023098"/>
    </source>
</evidence>
<dbReference type="InterPro" id="IPR001981">
    <property type="entry name" value="Colipase"/>
</dbReference>
<dbReference type="GO" id="GO:0007586">
    <property type="term" value="P:digestion"/>
    <property type="evidence" value="ECO:0007669"/>
    <property type="project" value="UniProtKB-KW"/>
</dbReference>
<dbReference type="GO" id="GO:0035473">
    <property type="term" value="F:lipase binding"/>
    <property type="evidence" value="ECO:0007669"/>
    <property type="project" value="InterPro"/>
</dbReference>
<dbReference type="Proteomes" id="UP000472273">
    <property type="component" value="Unplaced"/>
</dbReference>
<evidence type="ECO:0000256" key="5">
    <source>
        <dbReference type="ARBA" id="ARBA00022525"/>
    </source>
</evidence>
<sequence length="124" mass="13758">MDRLWILLLLTLALAESPSHPRGLFINLKNGELCLNSLQCKSLCCHRPKGLSLARCANKAAENQECSLKSLYGVYYKCPCESGLICDADRTIVGSIVNSDFGICKDPSNFVINSDKKERKKYGE</sequence>
<dbReference type="Ensembl" id="ENSPTXT00000011339.1">
    <property type="protein sequence ID" value="ENSPTXP00000010980.1"/>
    <property type="gene ID" value="ENSPTXG00000007748.1"/>
</dbReference>
<dbReference type="Pfam" id="PF01114">
    <property type="entry name" value="Colipase"/>
    <property type="match status" value="1"/>
</dbReference>